<dbReference type="PANTHER" id="PTHR21340">
    <property type="entry name" value="DIADENOSINE 5,5-P1,P4-TETRAPHOSPHATE PYROPHOSPHOHYDROLASE MUTT"/>
    <property type="match status" value="1"/>
</dbReference>
<evidence type="ECO:0000313" key="6">
    <source>
        <dbReference type="EMBL" id="CAB5076795.1"/>
    </source>
</evidence>
<accession>A0A6J6VNR5</accession>
<dbReference type="InterPro" id="IPR015797">
    <property type="entry name" value="NUDIX_hydrolase-like_dom_sf"/>
</dbReference>
<dbReference type="InterPro" id="IPR000086">
    <property type="entry name" value="NUDIX_hydrolase_dom"/>
</dbReference>
<dbReference type="InterPro" id="IPR051325">
    <property type="entry name" value="Nudix_hydrolase_domain"/>
</dbReference>
<evidence type="ECO:0000313" key="3">
    <source>
        <dbReference type="EMBL" id="CAB4658190.1"/>
    </source>
</evidence>
<dbReference type="PROSITE" id="PS51462">
    <property type="entry name" value="NUDIX"/>
    <property type="match status" value="1"/>
</dbReference>
<dbReference type="AlphaFoldDB" id="A0A6J6VNR5"/>
<evidence type="ECO:0000259" key="2">
    <source>
        <dbReference type="PROSITE" id="PS51462"/>
    </source>
</evidence>
<dbReference type="EMBL" id="CAEZWO010000042">
    <property type="protein sequence ID" value="CAB4658190.1"/>
    <property type="molecule type" value="Genomic_DNA"/>
</dbReference>
<dbReference type="SMART" id="SM00855">
    <property type="entry name" value="PGAM"/>
    <property type="match status" value="1"/>
</dbReference>
<dbReference type="Pfam" id="PF00293">
    <property type="entry name" value="NUDIX"/>
    <property type="match status" value="1"/>
</dbReference>
<name>A0A6J6VNR5_9ZZZZ</name>
<dbReference type="InterPro" id="IPR020084">
    <property type="entry name" value="NUDIX_hydrolase_CS"/>
</dbReference>
<evidence type="ECO:0000256" key="1">
    <source>
        <dbReference type="ARBA" id="ARBA00022801"/>
    </source>
</evidence>
<dbReference type="EMBL" id="CAEZZR010000056">
    <property type="protein sequence ID" value="CAB4774092.1"/>
    <property type="molecule type" value="Genomic_DNA"/>
</dbReference>
<dbReference type="PANTHER" id="PTHR21340:SF0">
    <property type="entry name" value="BIS(5'-NUCLEOSYL)-TETRAPHOSPHATASE [ASYMMETRICAL]"/>
    <property type="match status" value="1"/>
</dbReference>
<dbReference type="EMBL" id="CAFBOJ010000175">
    <property type="protein sequence ID" value="CAB4990170.1"/>
    <property type="molecule type" value="Genomic_DNA"/>
</dbReference>
<feature type="domain" description="Nudix hydrolase" evidence="2">
    <location>
        <begin position="6"/>
        <end position="134"/>
    </location>
</feature>
<dbReference type="EMBL" id="CAFBRB010000125">
    <property type="protein sequence ID" value="CAB5076795.1"/>
    <property type="molecule type" value="Genomic_DNA"/>
</dbReference>
<reference evidence="4" key="1">
    <citation type="submission" date="2020-05" db="EMBL/GenBank/DDBJ databases">
        <authorList>
            <person name="Chiriac C."/>
            <person name="Salcher M."/>
            <person name="Ghai R."/>
            <person name="Kavagutti S V."/>
        </authorList>
    </citation>
    <scope>NUCLEOTIDE SEQUENCE</scope>
</reference>
<dbReference type="GO" id="GO:0004081">
    <property type="term" value="F:bis(5'-nucleosyl)-tetraphosphatase (asymmetrical) activity"/>
    <property type="evidence" value="ECO:0007669"/>
    <property type="project" value="TreeGrafter"/>
</dbReference>
<evidence type="ECO:0000313" key="4">
    <source>
        <dbReference type="EMBL" id="CAB4774092.1"/>
    </source>
</evidence>
<protein>
    <submittedName>
        <fullName evidence="4">Unannotated protein</fullName>
    </submittedName>
</protein>
<keyword evidence="1" id="KW-0378">Hydrolase</keyword>
<dbReference type="SUPFAM" id="SSF53254">
    <property type="entry name" value="Phosphoglycerate mutase-like"/>
    <property type="match status" value="1"/>
</dbReference>
<dbReference type="GO" id="GO:0006754">
    <property type="term" value="P:ATP biosynthetic process"/>
    <property type="evidence" value="ECO:0007669"/>
    <property type="project" value="TreeGrafter"/>
</dbReference>
<evidence type="ECO:0000313" key="5">
    <source>
        <dbReference type="EMBL" id="CAB4990170.1"/>
    </source>
</evidence>
<dbReference type="Gene3D" id="3.40.50.1240">
    <property type="entry name" value="Phosphoglycerate mutase-like"/>
    <property type="match status" value="1"/>
</dbReference>
<dbReference type="Gene3D" id="3.90.79.10">
    <property type="entry name" value="Nucleoside Triphosphate Pyrophosphohydrolase"/>
    <property type="match status" value="1"/>
</dbReference>
<dbReference type="CDD" id="cd03673">
    <property type="entry name" value="NUDIX_Ap6A_hydrolase"/>
    <property type="match status" value="1"/>
</dbReference>
<gene>
    <name evidence="3" type="ORF">UFOPK2254_00571</name>
    <name evidence="4" type="ORF">UFOPK2907_00725</name>
    <name evidence="5" type="ORF">UFOPK3937_01242</name>
    <name evidence="6" type="ORF">UFOPK4401_01052</name>
</gene>
<organism evidence="4">
    <name type="scientific">freshwater metagenome</name>
    <dbReference type="NCBI Taxonomy" id="449393"/>
    <lineage>
        <taxon>unclassified sequences</taxon>
        <taxon>metagenomes</taxon>
        <taxon>ecological metagenomes</taxon>
    </lineage>
</organism>
<dbReference type="GO" id="GO:0006167">
    <property type="term" value="P:AMP biosynthetic process"/>
    <property type="evidence" value="ECO:0007669"/>
    <property type="project" value="TreeGrafter"/>
</dbReference>
<dbReference type="CDD" id="cd07067">
    <property type="entry name" value="HP_PGM_like"/>
    <property type="match status" value="1"/>
</dbReference>
<proteinExistence type="predicted"/>
<sequence length="298" mass="33635">MKPQKEIIHAAGAVLWRTGTKEIEIALVHRPRYDDWSLPKGKLEDGESHIACAYREVLEETGVTPIFGPELGQAVYQVPEGEKVVRYWAAMASDAPLGKPDPTEIDEVIWLNPEAAKKKLTLKDDQKLVDFFLDFGPHTTPLVLLRHAKAVRREDWDGDDGDRPLDVTGQRQAKRLLPLYLPYDIKEIHTSDAMRCLETVQPFARALKIKTVTSKDLSEYGYALDKELSLIYVQELFESNVSAIICSHNPVIPKLVKKILGKKNFKQLDEKLSPGDAWVLHHRDGEIVAVDWIEAPAS</sequence>
<dbReference type="InterPro" id="IPR029033">
    <property type="entry name" value="His_PPase_superfam"/>
</dbReference>
<dbReference type="InterPro" id="IPR013078">
    <property type="entry name" value="His_Pase_superF_clade-1"/>
</dbReference>
<dbReference type="Pfam" id="PF00300">
    <property type="entry name" value="His_Phos_1"/>
    <property type="match status" value="1"/>
</dbReference>
<dbReference type="PROSITE" id="PS00893">
    <property type="entry name" value="NUDIX_BOX"/>
    <property type="match status" value="1"/>
</dbReference>
<dbReference type="SUPFAM" id="SSF55811">
    <property type="entry name" value="Nudix"/>
    <property type="match status" value="1"/>
</dbReference>